<dbReference type="SMART" id="SM00359">
    <property type="entry name" value="PUA"/>
    <property type="match status" value="1"/>
</dbReference>
<evidence type="ECO:0000256" key="1">
    <source>
        <dbReference type="ARBA" id="ARBA00022490"/>
    </source>
</evidence>
<evidence type="ECO:0000256" key="2">
    <source>
        <dbReference type="ARBA" id="ARBA00022605"/>
    </source>
</evidence>
<keyword evidence="6 8" id="KW-0418">Kinase</keyword>
<dbReference type="SUPFAM" id="SSF88697">
    <property type="entry name" value="PUA domain-like"/>
    <property type="match status" value="1"/>
</dbReference>
<dbReference type="InterPro" id="IPR036974">
    <property type="entry name" value="PUA_sf"/>
</dbReference>
<dbReference type="Gene3D" id="3.40.1160.10">
    <property type="entry name" value="Acetylglutamate kinase-like"/>
    <property type="match status" value="2"/>
</dbReference>
<comment type="caution">
    <text evidence="8">Lacks conserved residue(s) required for the propagation of feature annotation.</text>
</comment>
<dbReference type="Pfam" id="PF01472">
    <property type="entry name" value="PUA"/>
    <property type="match status" value="1"/>
</dbReference>
<evidence type="ECO:0000256" key="3">
    <source>
        <dbReference type="ARBA" id="ARBA00022650"/>
    </source>
</evidence>
<dbReference type="InterPro" id="IPR002478">
    <property type="entry name" value="PUA"/>
</dbReference>
<feature type="binding site" evidence="8">
    <location>
        <position position="55"/>
    </location>
    <ligand>
        <name>substrate</name>
    </ligand>
</feature>
<comment type="caution">
    <text evidence="10">The sequence shown here is derived from an EMBL/GenBank/DDBJ whole genome shotgun (WGS) entry which is preliminary data.</text>
</comment>
<comment type="pathway">
    <text evidence="8">Amino-acid biosynthesis; L-proline biosynthesis; L-glutamate 5-semialdehyde from L-glutamate: step 1/2.</text>
</comment>
<dbReference type="PANTHER" id="PTHR43654:SF1">
    <property type="entry name" value="ISOPENTENYL PHOSPHATE KINASE"/>
    <property type="match status" value="1"/>
</dbReference>
<dbReference type="PIRSF" id="PIRSF000729">
    <property type="entry name" value="GK"/>
    <property type="match status" value="1"/>
</dbReference>
<dbReference type="PRINTS" id="PR00474">
    <property type="entry name" value="GLU5KINASE"/>
</dbReference>
<dbReference type="InterPro" id="IPR041739">
    <property type="entry name" value="G5K_ProB"/>
</dbReference>
<evidence type="ECO:0000256" key="4">
    <source>
        <dbReference type="ARBA" id="ARBA00022679"/>
    </source>
</evidence>
<dbReference type="Gene3D" id="2.30.130.10">
    <property type="entry name" value="PUA domain"/>
    <property type="match status" value="1"/>
</dbReference>
<evidence type="ECO:0000259" key="9">
    <source>
        <dbReference type="SMART" id="SM00359"/>
    </source>
</evidence>
<evidence type="ECO:0000256" key="8">
    <source>
        <dbReference type="HAMAP-Rule" id="MF_00456"/>
    </source>
</evidence>
<accession>A0ABX5B0P1</accession>
<evidence type="ECO:0000313" key="11">
    <source>
        <dbReference type="Proteomes" id="UP000238924"/>
    </source>
</evidence>
<dbReference type="HAMAP" id="MF_00456">
    <property type="entry name" value="ProB"/>
    <property type="match status" value="1"/>
</dbReference>
<keyword evidence="3 8" id="KW-0641">Proline biosynthesis</keyword>
<keyword evidence="4 8" id="KW-0808">Transferase</keyword>
<dbReference type="PROSITE" id="PS00902">
    <property type="entry name" value="GLUTAMATE_5_KINASE"/>
    <property type="match status" value="1"/>
</dbReference>
<keyword evidence="11" id="KW-1185">Reference proteome</keyword>
<dbReference type="InterPro" id="IPR005715">
    <property type="entry name" value="Glu_5kinase/COase_Synthase"/>
</dbReference>
<dbReference type="Pfam" id="PF00696">
    <property type="entry name" value="AA_kinase"/>
    <property type="match status" value="1"/>
</dbReference>
<dbReference type="InterPro" id="IPR019797">
    <property type="entry name" value="Glutamate_5-kinase_CS"/>
</dbReference>
<feature type="binding site" evidence="8">
    <location>
        <position position="162"/>
    </location>
    <ligand>
        <name>substrate</name>
    </ligand>
</feature>
<feature type="binding site" evidence="8">
    <location>
        <position position="15"/>
    </location>
    <ligand>
        <name>ATP</name>
        <dbReference type="ChEBI" id="CHEBI:30616"/>
    </ligand>
</feature>
<comment type="similarity">
    <text evidence="8">Belongs to the glutamate 5-kinase family.</text>
</comment>
<gene>
    <name evidence="8" type="primary">proB</name>
    <name evidence="10" type="ORF">DJ52_15915</name>
</gene>
<evidence type="ECO:0000256" key="7">
    <source>
        <dbReference type="ARBA" id="ARBA00022840"/>
    </source>
</evidence>
<comment type="subcellular location">
    <subcellularLocation>
        <location evidence="8">Cytoplasm</location>
    </subcellularLocation>
</comment>
<evidence type="ECO:0000256" key="5">
    <source>
        <dbReference type="ARBA" id="ARBA00022741"/>
    </source>
</evidence>
<dbReference type="CDD" id="cd04242">
    <property type="entry name" value="AAK_G5K_ProB"/>
    <property type="match status" value="1"/>
</dbReference>
<feature type="binding site" evidence="8">
    <location>
        <position position="141"/>
    </location>
    <ligand>
        <name>substrate</name>
    </ligand>
</feature>
<dbReference type="InterPro" id="IPR001048">
    <property type="entry name" value="Asp/Glu/Uridylate_kinase"/>
</dbReference>
<dbReference type="SUPFAM" id="SSF53633">
    <property type="entry name" value="Carbamate kinase-like"/>
    <property type="match status" value="1"/>
</dbReference>
<organism evidence="10 11">
    <name type="scientific">Brachyspira murdochii</name>
    <dbReference type="NCBI Taxonomy" id="84378"/>
    <lineage>
        <taxon>Bacteria</taxon>
        <taxon>Pseudomonadati</taxon>
        <taxon>Spirochaetota</taxon>
        <taxon>Spirochaetia</taxon>
        <taxon>Brachyspirales</taxon>
        <taxon>Brachyspiraceae</taxon>
        <taxon>Brachyspira</taxon>
    </lineage>
</organism>
<dbReference type="InterPro" id="IPR011529">
    <property type="entry name" value="Glu_5kinase"/>
</dbReference>
<sequence>MKKIDLNNINRIVFKFGTNVLRNDEGYISLARIYSFIEAIAKFHRMGKEVLIVTSGAVGLGAKKINVEDLDEVALKQACAAIGQSQLMSIYEDGFSKFDIVTAQILLTEEDFSNRRRYLNLHSTLNMLLKYKVVPIINENDTVSSDELKQLYDVTQISFSDNDKLSALVASELDADLLIILSDINGLYDDNPKTNPNAKFIHEVFEVTKEIESLGLDASKGGRGGMKTKLQAAKIVTRSGCALFIANGKKPNVLNNIFESEDKTIFYPVEETNELPTKKRWIAYATTIIGKLKVNAGAKKAVLEKESSLLPIGVTKVINSFKKGDIVSIIDEDGNEFARGIINYSSNDVEKIIGHHSDDILKILGYKNYDAVITRDHIVIL</sequence>
<comment type="function">
    <text evidence="8">Catalyzes the transfer of a phosphate group to glutamate to form L-glutamate 5-phosphate.</text>
</comment>
<evidence type="ECO:0000256" key="6">
    <source>
        <dbReference type="ARBA" id="ARBA00022777"/>
    </source>
</evidence>
<dbReference type="PANTHER" id="PTHR43654">
    <property type="entry name" value="GLUTAMATE 5-KINASE"/>
    <property type="match status" value="1"/>
</dbReference>
<dbReference type="RefSeq" id="WP_104619366.1">
    <property type="nucleotide sequence ID" value="NZ_JJMJ01000290.1"/>
</dbReference>
<keyword evidence="1 8" id="KW-0963">Cytoplasm</keyword>
<dbReference type="EC" id="2.7.2.11" evidence="8"/>
<reference evidence="10 11" key="1">
    <citation type="submission" date="2014-04" db="EMBL/GenBank/DDBJ databases">
        <title>Whole genome sequence of 'Brachyspira hampsonii' D13-03603F2.</title>
        <authorList>
            <person name="Patterson A.H."/>
            <person name="Chaban B."/>
            <person name="Fernando C."/>
            <person name="Harding J.C."/>
            <person name="Hill J.E."/>
        </authorList>
    </citation>
    <scope>NUCLEOTIDE SEQUENCE [LARGE SCALE GENOMIC DNA]</scope>
    <source>
        <strain evidence="10 11">D13-03603F2</strain>
    </source>
</reference>
<evidence type="ECO:0000313" key="10">
    <source>
        <dbReference type="EMBL" id="PPS20633.1"/>
    </source>
</evidence>
<dbReference type="Proteomes" id="UP000238924">
    <property type="component" value="Unassembled WGS sequence"/>
</dbReference>
<feature type="domain" description="PUA" evidence="9">
    <location>
        <begin position="290"/>
        <end position="373"/>
    </location>
</feature>
<dbReference type="InterPro" id="IPR036393">
    <property type="entry name" value="AceGlu_kinase-like_sf"/>
</dbReference>
<dbReference type="InterPro" id="IPR001057">
    <property type="entry name" value="Glu/AcGlu_kinase"/>
</dbReference>
<protein>
    <recommendedName>
        <fullName evidence="8">Glutamate 5-kinase</fullName>
        <ecNumber evidence="8">2.7.2.11</ecNumber>
    </recommendedName>
    <alternativeName>
        <fullName evidence="8">Gamma-glutamyl kinase</fullName>
        <shortName evidence="8">GK</shortName>
    </alternativeName>
</protein>
<name>A0ABX5B0P1_9SPIR</name>
<dbReference type="NCBIfam" id="TIGR01027">
    <property type="entry name" value="proB"/>
    <property type="match status" value="1"/>
</dbReference>
<keyword evidence="7 8" id="KW-0067">ATP-binding</keyword>
<comment type="catalytic activity">
    <reaction evidence="8">
        <text>L-glutamate + ATP = L-glutamyl 5-phosphate + ADP</text>
        <dbReference type="Rhea" id="RHEA:14877"/>
        <dbReference type="ChEBI" id="CHEBI:29985"/>
        <dbReference type="ChEBI" id="CHEBI:30616"/>
        <dbReference type="ChEBI" id="CHEBI:58274"/>
        <dbReference type="ChEBI" id="CHEBI:456216"/>
        <dbReference type="EC" id="2.7.2.11"/>
    </reaction>
</comment>
<feature type="binding site" evidence="8">
    <location>
        <begin position="182"/>
        <end position="183"/>
    </location>
    <ligand>
        <name>ATP</name>
        <dbReference type="ChEBI" id="CHEBI:30616"/>
    </ligand>
</feature>
<dbReference type="InterPro" id="IPR015947">
    <property type="entry name" value="PUA-like_sf"/>
</dbReference>
<proteinExistence type="inferred from homology"/>
<dbReference type="EMBL" id="JJMJ01000290">
    <property type="protein sequence ID" value="PPS20633.1"/>
    <property type="molecule type" value="Genomic_DNA"/>
</dbReference>
<keyword evidence="2 8" id="KW-0028">Amino-acid biosynthesis</keyword>
<dbReference type="PROSITE" id="PS50890">
    <property type="entry name" value="PUA"/>
    <property type="match status" value="1"/>
</dbReference>
<dbReference type="CDD" id="cd21157">
    <property type="entry name" value="PUA_G5K"/>
    <property type="match status" value="1"/>
</dbReference>
<keyword evidence="5 8" id="KW-0547">Nucleotide-binding</keyword>